<sequence>MDHNALIYPNAAPGLLGRMLARFGDTHKDAAGLGPQMQGMIALGASGIAKVEHDYDGHQLSLCSAHGVIAAASSGKSYHSRIALRSAQTFRDAIRKTMREERLTRRTERDIWISKYSATKSKVGLEFANGGDAIGHVQTLHDLARDEPALPVEMALTMTDTTRTALIKQLSLCPVGGLITPEGGQVFDKWRSDDFPTVNSALENEPLALNRVKDGLIQADPYLTIMLPVQDTKFNEFLARHGAQFFGSGLGWRFLFSIIPESWVGTETNRPLTDEDLALLKCYHDRSYALLGMMDASVRAGLSNMGVKVLNQAAKSRMAEYRRQLRELDRCGQYAACSSFIGKMPDHVLRMAGQWAVFEDVEGDIPAEYIEAAIQVVMYHLNVHRLLQAKPPRERQEANDADLLLGVLHDAIRYGRPPTRSELMNLALNAGISSAARFGNALGLLGSEKKVEVSRTGRVNLVLSNQAQRAPDTTRRIVSPIPRNMDGRFDAM</sequence>
<dbReference type="Pfam" id="PF13148">
    <property type="entry name" value="DUF3987"/>
    <property type="match status" value="1"/>
</dbReference>
<accession>A0A6J5G2R0</accession>
<gene>
    <name evidence="1" type="ORF">LMG27177_02939</name>
</gene>
<dbReference type="RefSeq" id="WP_175160582.1">
    <property type="nucleotide sequence ID" value="NZ_CADIKI010000007.1"/>
</dbReference>
<reference evidence="1 2" key="1">
    <citation type="submission" date="2020-04" db="EMBL/GenBank/DDBJ databases">
        <authorList>
            <person name="De Canck E."/>
        </authorList>
    </citation>
    <scope>NUCLEOTIDE SEQUENCE [LARGE SCALE GENOMIC DNA]</scope>
    <source>
        <strain evidence="1 2">LMG 27177</strain>
    </source>
</reference>
<name>A0A6J5G2R0_9BURK</name>
<dbReference type="EMBL" id="CADIKI010000007">
    <property type="protein sequence ID" value="CAB3790891.1"/>
    <property type="molecule type" value="Genomic_DNA"/>
</dbReference>
<proteinExistence type="predicted"/>
<keyword evidence="2" id="KW-1185">Reference proteome</keyword>
<dbReference type="InterPro" id="IPR025048">
    <property type="entry name" value="DUF3987"/>
</dbReference>
<dbReference type="Proteomes" id="UP000494252">
    <property type="component" value="Unassembled WGS sequence"/>
</dbReference>
<dbReference type="AlphaFoldDB" id="A0A6J5G2R0"/>
<evidence type="ECO:0000313" key="1">
    <source>
        <dbReference type="EMBL" id="CAB3790891.1"/>
    </source>
</evidence>
<organism evidence="1 2">
    <name type="scientific">Paraburkholderia fynbosensis</name>
    <dbReference type="NCBI Taxonomy" id="1200993"/>
    <lineage>
        <taxon>Bacteria</taxon>
        <taxon>Pseudomonadati</taxon>
        <taxon>Pseudomonadota</taxon>
        <taxon>Betaproteobacteria</taxon>
        <taxon>Burkholderiales</taxon>
        <taxon>Burkholderiaceae</taxon>
        <taxon>Paraburkholderia</taxon>
    </lineage>
</organism>
<evidence type="ECO:0008006" key="3">
    <source>
        <dbReference type="Google" id="ProtNLM"/>
    </source>
</evidence>
<evidence type="ECO:0000313" key="2">
    <source>
        <dbReference type="Proteomes" id="UP000494252"/>
    </source>
</evidence>
<protein>
    <recommendedName>
        <fullName evidence="3">DUF3987 domain-containing protein</fullName>
    </recommendedName>
</protein>